<dbReference type="Proteomes" id="UP000316598">
    <property type="component" value="Unassembled WGS sequence"/>
</dbReference>
<dbReference type="AlphaFoldDB" id="A0A5C5WJU6"/>
<sequence length="279" mass="31076">MKINEQQPAVMTLEQKRRVQDRNIQSVFSEVLMESGRAGYASAESSDTAVPLADLVEQSWHQWYQVERLGRYASPEAPQDLGQTFGNVLNKAYNEGAYVDPKAFLSGLSSEELDSIQSAHWLANSIEVNSLSEEGALNLLLPPAAQVDVNRDGLTQSGAAYSIRFPNSTTPPEVVVAWDAATADLTFQERMTYELEMMLPAILSNIVLAPDGSYSHTRSPGDPDFSNPMAADDYSYVKVTQDWIGHLDYFKSQLDPVRYERDRGFWSSFQEQLHNAGAK</sequence>
<dbReference type="OrthoDB" id="291863at2"/>
<dbReference type="EMBL" id="SJPI01000002">
    <property type="protein sequence ID" value="TWT50847.1"/>
    <property type="molecule type" value="Genomic_DNA"/>
</dbReference>
<comment type="caution">
    <text evidence="1">The sequence shown here is derived from an EMBL/GenBank/DDBJ whole genome shotgun (WGS) entry which is preliminary data.</text>
</comment>
<keyword evidence="2" id="KW-1185">Reference proteome</keyword>
<protein>
    <submittedName>
        <fullName evidence="1">Uncharacterized protein</fullName>
    </submittedName>
</protein>
<gene>
    <name evidence="1" type="ORF">Pla22_35900</name>
</gene>
<dbReference type="RefSeq" id="WP_146516003.1">
    <property type="nucleotide sequence ID" value="NZ_SJPI01000002.1"/>
</dbReference>
<reference evidence="1 2" key="1">
    <citation type="submission" date="2019-02" db="EMBL/GenBank/DDBJ databases">
        <title>Deep-cultivation of Planctomycetes and their phenomic and genomic characterization uncovers novel biology.</title>
        <authorList>
            <person name="Wiegand S."/>
            <person name="Jogler M."/>
            <person name="Boedeker C."/>
            <person name="Pinto D."/>
            <person name="Vollmers J."/>
            <person name="Rivas-Marin E."/>
            <person name="Kohn T."/>
            <person name="Peeters S.H."/>
            <person name="Heuer A."/>
            <person name="Rast P."/>
            <person name="Oberbeckmann S."/>
            <person name="Bunk B."/>
            <person name="Jeske O."/>
            <person name="Meyerdierks A."/>
            <person name="Storesund J.E."/>
            <person name="Kallscheuer N."/>
            <person name="Luecker S."/>
            <person name="Lage O.M."/>
            <person name="Pohl T."/>
            <person name="Merkel B.J."/>
            <person name="Hornburger P."/>
            <person name="Mueller R.-W."/>
            <person name="Bruemmer F."/>
            <person name="Labrenz M."/>
            <person name="Spormann A.M."/>
            <person name="Op Den Camp H."/>
            <person name="Overmann J."/>
            <person name="Amann R."/>
            <person name="Jetten M.S.M."/>
            <person name="Mascher T."/>
            <person name="Medema M.H."/>
            <person name="Devos D.P."/>
            <person name="Kaster A.-K."/>
            <person name="Ovreas L."/>
            <person name="Rohde M."/>
            <person name="Galperin M.Y."/>
            <person name="Jogler C."/>
        </authorList>
    </citation>
    <scope>NUCLEOTIDE SEQUENCE [LARGE SCALE GENOMIC DNA]</scope>
    <source>
        <strain evidence="1 2">Pla22</strain>
    </source>
</reference>
<evidence type="ECO:0000313" key="2">
    <source>
        <dbReference type="Proteomes" id="UP000316598"/>
    </source>
</evidence>
<accession>A0A5C5WJU6</accession>
<organism evidence="1 2">
    <name type="scientific">Rubripirellula amarantea</name>
    <dbReference type="NCBI Taxonomy" id="2527999"/>
    <lineage>
        <taxon>Bacteria</taxon>
        <taxon>Pseudomonadati</taxon>
        <taxon>Planctomycetota</taxon>
        <taxon>Planctomycetia</taxon>
        <taxon>Pirellulales</taxon>
        <taxon>Pirellulaceae</taxon>
        <taxon>Rubripirellula</taxon>
    </lineage>
</organism>
<name>A0A5C5WJU6_9BACT</name>
<proteinExistence type="predicted"/>
<evidence type="ECO:0000313" key="1">
    <source>
        <dbReference type="EMBL" id="TWT50847.1"/>
    </source>
</evidence>